<comment type="subcellular location">
    <subcellularLocation>
        <location evidence="1">Nucleus</location>
        <location evidence="1">Nucleolus</location>
    </subcellularLocation>
</comment>
<feature type="compositionally biased region" description="Low complexity" evidence="5">
    <location>
        <begin position="283"/>
        <end position="292"/>
    </location>
</feature>
<gene>
    <name evidence="7" type="ORF">ACHAXA_001729</name>
</gene>
<proteinExistence type="predicted"/>
<feature type="domain" description="RRM" evidence="6">
    <location>
        <begin position="121"/>
        <end position="193"/>
    </location>
</feature>
<feature type="region of interest" description="Disordered" evidence="5">
    <location>
        <begin position="283"/>
        <end position="418"/>
    </location>
</feature>
<dbReference type="InterPro" id="IPR012677">
    <property type="entry name" value="Nucleotide-bd_a/b_plait_sf"/>
</dbReference>
<dbReference type="EMBL" id="JALLPB020000068">
    <property type="protein sequence ID" value="KAL3822352.1"/>
    <property type="molecule type" value="Genomic_DNA"/>
</dbReference>
<feature type="compositionally biased region" description="Basic residues" evidence="5">
    <location>
        <begin position="84"/>
        <end position="99"/>
    </location>
</feature>
<evidence type="ECO:0000259" key="6">
    <source>
        <dbReference type="PROSITE" id="PS50102"/>
    </source>
</evidence>
<keyword evidence="3" id="KW-0539">Nucleus</keyword>
<feature type="compositionally biased region" description="Basic and acidic residues" evidence="5">
    <location>
        <begin position="59"/>
        <end position="77"/>
    </location>
</feature>
<evidence type="ECO:0000256" key="5">
    <source>
        <dbReference type="SAM" id="MobiDB-lite"/>
    </source>
</evidence>
<feature type="region of interest" description="Disordered" evidence="5">
    <location>
        <begin position="59"/>
        <end position="116"/>
    </location>
</feature>
<keyword evidence="8" id="KW-1185">Reference proteome</keyword>
<dbReference type="SMART" id="SM00360">
    <property type="entry name" value="RRM"/>
    <property type="match status" value="1"/>
</dbReference>
<dbReference type="AlphaFoldDB" id="A0ABD3SDF3"/>
<dbReference type="Gene3D" id="3.30.70.330">
    <property type="match status" value="1"/>
</dbReference>
<organism evidence="7 8">
    <name type="scientific">Cyclostephanos tholiformis</name>
    <dbReference type="NCBI Taxonomy" id="382380"/>
    <lineage>
        <taxon>Eukaryota</taxon>
        <taxon>Sar</taxon>
        <taxon>Stramenopiles</taxon>
        <taxon>Ochrophyta</taxon>
        <taxon>Bacillariophyta</taxon>
        <taxon>Coscinodiscophyceae</taxon>
        <taxon>Thalassiosirophycidae</taxon>
        <taxon>Stephanodiscales</taxon>
        <taxon>Stephanodiscaceae</taxon>
        <taxon>Cyclostephanos</taxon>
    </lineage>
</organism>
<dbReference type="GO" id="GO:0003723">
    <property type="term" value="F:RNA binding"/>
    <property type="evidence" value="ECO:0007669"/>
    <property type="project" value="UniProtKB-UniRule"/>
</dbReference>
<feature type="compositionally biased region" description="Basic residues" evidence="5">
    <location>
        <begin position="405"/>
        <end position="418"/>
    </location>
</feature>
<evidence type="ECO:0000313" key="8">
    <source>
        <dbReference type="Proteomes" id="UP001530377"/>
    </source>
</evidence>
<accession>A0ABD3SDF3</accession>
<evidence type="ECO:0000256" key="1">
    <source>
        <dbReference type="ARBA" id="ARBA00004604"/>
    </source>
</evidence>
<protein>
    <recommendedName>
        <fullName evidence="6">RRM domain-containing protein</fullName>
    </recommendedName>
</protein>
<evidence type="ECO:0000256" key="2">
    <source>
        <dbReference type="ARBA" id="ARBA00022884"/>
    </source>
</evidence>
<dbReference type="GO" id="GO:0005730">
    <property type="term" value="C:nucleolus"/>
    <property type="evidence" value="ECO:0007669"/>
    <property type="project" value="UniProtKB-SubCell"/>
</dbReference>
<comment type="caution">
    <text evidence="7">The sequence shown here is derived from an EMBL/GenBank/DDBJ whole genome shotgun (WGS) entry which is preliminary data.</text>
</comment>
<keyword evidence="2 4" id="KW-0694">RNA-binding</keyword>
<dbReference type="PROSITE" id="PS50102">
    <property type="entry name" value="RRM"/>
    <property type="match status" value="1"/>
</dbReference>
<sequence>GSLSASLALAWATTETRAGRKVKKIKKCSQNKVNLNQEINLFAIMVKSLHRSLEAKLASIKDPEHSESESEVDDKQPETISAKRAAKGKGGNNKRKQGHDKKDATSSQRLSAANDGDEPSTVIYLGHLPVGFEEREITVFLNQFGSVNRCRVSRSTKTGRSRCYAFVEFVDPEVATIVADTMSGYLLLEKRLVCHVMPRNKVDHELMFARPKRVPTKKDRQKKALLEVNKARSMLAISGITSRLVKREEMKRKNLEALGIEYDFPGYAASASAAAAVAAAAAQPTVTTTTTTGSEKGDDVSSMKEKQKRKFSNSGVDAKEDAIGDGAVKNSLESSKKKEKKSKKGDLNEKSRGELEKERMQINEPTDLSEEKEDKKKKSKKVDTIQKKGEVGGKRHAADGECPKKKVSKTKAKTPKKG</sequence>
<feature type="compositionally biased region" description="Basic and acidic residues" evidence="5">
    <location>
        <begin position="372"/>
        <end position="404"/>
    </location>
</feature>
<feature type="compositionally biased region" description="Basic and acidic residues" evidence="5">
    <location>
        <begin position="344"/>
        <end position="361"/>
    </location>
</feature>
<name>A0ABD3SDF3_9STRA</name>
<reference evidence="7 8" key="1">
    <citation type="submission" date="2024-10" db="EMBL/GenBank/DDBJ databases">
        <title>Updated reference genomes for cyclostephanoid diatoms.</title>
        <authorList>
            <person name="Roberts W.R."/>
            <person name="Alverson A.J."/>
        </authorList>
    </citation>
    <scope>NUCLEOTIDE SEQUENCE [LARGE SCALE GENOMIC DNA]</scope>
    <source>
        <strain evidence="7 8">AJA228-03</strain>
    </source>
</reference>
<dbReference type="PANTHER" id="PTHR46754">
    <property type="entry name" value="MKI67 FHA DOMAIN-INTERACTING NUCLEOLAR PHOSPHOPROTEIN"/>
    <property type="match status" value="1"/>
</dbReference>
<dbReference type="InterPro" id="IPR035979">
    <property type="entry name" value="RBD_domain_sf"/>
</dbReference>
<feature type="non-terminal residue" evidence="7">
    <location>
        <position position="1"/>
    </location>
</feature>
<evidence type="ECO:0000256" key="4">
    <source>
        <dbReference type="PROSITE-ProRule" id="PRU00176"/>
    </source>
</evidence>
<dbReference type="SUPFAM" id="SSF54928">
    <property type="entry name" value="RNA-binding domain, RBD"/>
    <property type="match status" value="1"/>
</dbReference>
<dbReference type="CDD" id="cd12307">
    <property type="entry name" value="RRM_NIFK_like"/>
    <property type="match status" value="1"/>
</dbReference>
<evidence type="ECO:0000256" key="3">
    <source>
        <dbReference type="ARBA" id="ARBA00023242"/>
    </source>
</evidence>
<dbReference type="InterPro" id="IPR000504">
    <property type="entry name" value="RRM_dom"/>
</dbReference>
<feature type="compositionally biased region" description="Basic and acidic residues" evidence="5">
    <location>
        <begin position="295"/>
        <end position="305"/>
    </location>
</feature>
<evidence type="ECO:0000313" key="7">
    <source>
        <dbReference type="EMBL" id="KAL3822352.1"/>
    </source>
</evidence>
<dbReference type="Pfam" id="PF00076">
    <property type="entry name" value="RRM_1"/>
    <property type="match status" value="1"/>
</dbReference>
<dbReference type="Proteomes" id="UP001530377">
    <property type="component" value="Unassembled WGS sequence"/>
</dbReference>